<dbReference type="InterPro" id="IPR000089">
    <property type="entry name" value="Biotin_lipoyl"/>
</dbReference>
<comment type="cofactor">
    <cofactor evidence="1 10">
        <name>(R)-lipoate</name>
        <dbReference type="ChEBI" id="CHEBI:83088"/>
    </cofactor>
</comment>
<feature type="region of interest" description="Disordered" evidence="11">
    <location>
        <begin position="137"/>
        <end position="168"/>
    </location>
</feature>
<evidence type="ECO:0000256" key="3">
    <source>
        <dbReference type="ARBA" id="ARBA00007317"/>
    </source>
</evidence>
<proteinExistence type="inferred from homology"/>
<comment type="catalytic activity">
    <reaction evidence="9">
        <text>N(6)-[(R)-dihydrolipoyl]-L-lysyl-[protein] + 2-methylpropanoyl-CoA = N(6)-[(R)-S(8)-2-methylpropanoyldihydrolipoyl]-L-lysyl-[protein] + CoA</text>
        <dbReference type="Rhea" id="RHEA:18865"/>
        <dbReference type="Rhea" id="RHEA-COMP:10475"/>
        <dbReference type="Rhea" id="RHEA-COMP:10497"/>
        <dbReference type="ChEBI" id="CHEBI:57287"/>
        <dbReference type="ChEBI" id="CHEBI:57338"/>
        <dbReference type="ChEBI" id="CHEBI:83100"/>
        <dbReference type="ChEBI" id="CHEBI:83142"/>
        <dbReference type="EC" id="2.3.1.168"/>
    </reaction>
    <physiologicalReaction direction="left-to-right" evidence="9">
        <dbReference type="Rhea" id="RHEA:18866"/>
    </physiologicalReaction>
</comment>
<evidence type="ECO:0000256" key="5">
    <source>
        <dbReference type="ARBA" id="ARBA00022823"/>
    </source>
</evidence>
<evidence type="ECO:0000259" key="13">
    <source>
        <dbReference type="PROSITE" id="PS51826"/>
    </source>
</evidence>
<dbReference type="InterPro" id="IPR003016">
    <property type="entry name" value="2-oxoA_DH_lipoyl-BS"/>
</dbReference>
<dbReference type="PROSITE" id="PS50968">
    <property type="entry name" value="BIOTINYL_LIPOYL"/>
    <property type="match status" value="1"/>
</dbReference>
<reference evidence="15" key="1">
    <citation type="journal article" date="2002" name="Science">
        <title>The draft genome of Ciona intestinalis: insights into chordate and vertebrate origins.</title>
        <authorList>
            <person name="Dehal P."/>
            <person name="Satou Y."/>
            <person name="Campbell R.K."/>
            <person name="Chapman J."/>
            <person name="Degnan B."/>
            <person name="De Tomaso A."/>
            <person name="Davidson B."/>
            <person name="Di Gregorio A."/>
            <person name="Gelpke M."/>
            <person name="Goodstein D.M."/>
            <person name="Harafuji N."/>
            <person name="Hastings K.E."/>
            <person name="Ho I."/>
            <person name="Hotta K."/>
            <person name="Huang W."/>
            <person name="Kawashima T."/>
            <person name="Lemaire P."/>
            <person name="Martinez D."/>
            <person name="Meinertzhagen I.A."/>
            <person name="Necula S."/>
            <person name="Nonaka M."/>
            <person name="Putnam N."/>
            <person name="Rash S."/>
            <person name="Saiga H."/>
            <person name="Satake M."/>
            <person name="Terry A."/>
            <person name="Yamada L."/>
            <person name="Wang H.G."/>
            <person name="Awazu S."/>
            <person name="Azumi K."/>
            <person name="Boore J."/>
            <person name="Branno M."/>
            <person name="Chin-Bow S."/>
            <person name="DeSantis R."/>
            <person name="Doyle S."/>
            <person name="Francino P."/>
            <person name="Keys D.N."/>
            <person name="Haga S."/>
            <person name="Hayashi H."/>
            <person name="Hino K."/>
            <person name="Imai K.S."/>
            <person name="Inaba K."/>
            <person name="Kano S."/>
            <person name="Kobayashi K."/>
            <person name="Kobayashi M."/>
            <person name="Lee B.I."/>
            <person name="Makabe K.W."/>
            <person name="Manohar C."/>
            <person name="Matassi G."/>
            <person name="Medina M."/>
            <person name="Mochizuki Y."/>
            <person name="Mount S."/>
            <person name="Morishita T."/>
            <person name="Miura S."/>
            <person name="Nakayama A."/>
            <person name="Nishizaka S."/>
            <person name="Nomoto H."/>
            <person name="Ohta F."/>
            <person name="Oishi K."/>
            <person name="Rigoutsos I."/>
            <person name="Sano M."/>
            <person name="Sasaki A."/>
            <person name="Sasakura Y."/>
            <person name="Shoguchi E."/>
            <person name="Shin-i T."/>
            <person name="Spagnuolo A."/>
            <person name="Stainier D."/>
            <person name="Suzuki M.M."/>
            <person name="Tassy O."/>
            <person name="Takatori N."/>
            <person name="Tokuoka M."/>
            <person name="Yagi K."/>
            <person name="Yoshizaki F."/>
            <person name="Wada S."/>
            <person name="Zhang C."/>
            <person name="Hyatt P.D."/>
            <person name="Larimer F."/>
            <person name="Detter C."/>
            <person name="Doggett N."/>
            <person name="Glavina T."/>
            <person name="Hawkins T."/>
            <person name="Richardson P."/>
            <person name="Lucas S."/>
            <person name="Kohara Y."/>
            <person name="Levine M."/>
            <person name="Satoh N."/>
            <person name="Rokhsar D.S."/>
        </authorList>
    </citation>
    <scope>NUCLEOTIDE SEQUENCE [LARGE SCALE GENOMIC DNA]</scope>
</reference>
<dbReference type="SUPFAM" id="SSF52777">
    <property type="entry name" value="CoA-dependent acyltransferases"/>
    <property type="match status" value="1"/>
</dbReference>
<keyword evidence="7" id="KW-0496">Mitochondrion</keyword>
<reference evidence="14" key="2">
    <citation type="submission" date="2025-08" db="UniProtKB">
        <authorList>
            <consortium name="Ensembl"/>
        </authorList>
    </citation>
    <scope>IDENTIFICATION</scope>
</reference>
<dbReference type="FunCoup" id="F6UJ45">
    <property type="interactions" value="486"/>
</dbReference>
<comment type="subcellular location">
    <subcellularLocation>
        <location evidence="2">Mitochondrion matrix</location>
    </subcellularLocation>
</comment>
<keyword evidence="15" id="KW-1185">Reference proteome</keyword>
<evidence type="ECO:0000256" key="10">
    <source>
        <dbReference type="RuleBase" id="RU003423"/>
    </source>
</evidence>
<dbReference type="Pfam" id="PF00198">
    <property type="entry name" value="2-oxoacid_dh"/>
    <property type="match status" value="1"/>
</dbReference>
<evidence type="ECO:0000256" key="1">
    <source>
        <dbReference type="ARBA" id="ARBA00001938"/>
    </source>
</evidence>
<keyword evidence="6" id="KW-0809">Transit peptide</keyword>
<name>F6UJ45_CIOIN</name>
<dbReference type="PROSITE" id="PS51826">
    <property type="entry name" value="PSBD"/>
    <property type="match status" value="1"/>
</dbReference>
<accession>F6UJ45</accession>
<dbReference type="InParanoid" id="F6UJ45"/>
<dbReference type="GO" id="GO:0005829">
    <property type="term" value="C:cytosol"/>
    <property type="evidence" value="ECO:0007669"/>
    <property type="project" value="UniProtKB-ARBA"/>
</dbReference>
<dbReference type="Pfam" id="PF02817">
    <property type="entry name" value="E3_binding"/>
    <property type="match status" value="1"/>
</dbReference>
<dbReference type="HOGENOM" id="CLU_016733_10_0_1"/>
<dbReference type="InterPro" id="IPR011053">
    <property type="entry name" value="Single_hybrid_motif"/>
</dbReference>
<feature type="domain" description="Peripheral subunit-binding (PSBD)" evidence="13">
    <location>
        <begin position="171"/>
        <end position="208"/>
    </location>
</feature>
<evidence type="ECO:0000313" key="14">
    <source>
        <dbReference type="Ensembl" id="ENSCINP00000003445.3"/>
    </source>
</evidence>
<dbReference type="GeneTree" id="ENSGT00940000156750"/>
<feature type="domain" description="Lipoyl-binding" evidence="12">
    <location>
        <begin position="59"/>
        <end position="134"/>
    </location>
</feature>
<dbReference type="OMA" id="MPFCIKA"/>
<dbReference type="PROSITE" id="PS00189">
    <property type="entry name" value="LIPOYL"/>
    <property type="match status" value="1"/>
</dbReference>
<evidence type="ECO:0000256" key="9">
    <source>
        <dbReference type="ARBA" id="ARBA00051775"/>
    </source>
</evidence>
<dbReference type="InterPro" id="IPR004167">
    <property type="entry name" value="PSBD"/>
</dbReference>
<evidence type="ECO:0000256" key="4">
    <source>
        <dbReference type="ARBA" id="ARBA00022679"/>
    </source>
</evidence>
<dbReference type="CDD" id="cd06849">
    <property type="entry name" value="lipoyl_domain"/>
    <property type="match status" value="1"/>
</dbReference>
<dbReference type="PANTHER" id="PTHR43178:SF5">
    <property type="entry name" value="LIPOAMIDE ACYLTRANSFERASE COMPONENT OF BRANCHED-CHAIN ALPHA-KETO ACID DEHYDROGENASE COMPLEX, MITOCHONDRIAL"/>
    <property type="match status" value="1"/>
</dbReference>
<dbReference type="SUPFAM" id="SSF51230">
    <property type="entry name" value="Single hybrid motif"/>
    <property type="match status" value="1"/>
</dbReference>
<dbReference type="FunFam" id="2.40.50.100:FF:000013">
    <property type="entry name" value="Dihydrolipoamide acetyltransferase component of pyruvate dehydrogenase complex"/>
    <property type="match status" value="1"/>
</dbReference>
<dbReference type="Proteomes" id="UP000008144">
    <property type="component" value="Unassembled WGS sequence"/>
</dbReference>
<dbReference type="InterPro" id="IPR036625">
    <property type="entry name" value="E3-bd_dom_sf"/>
</dbReference>
<evidence type="ECO:0000256" key="8">
    <source>
        <dbReference type="ARBA" id="ARBA00023315"/>
    </source>
</evidence>
<dbReference type="Ensembl" id="ENSCINT00000003445.3">
    <property type="protein sequence ID" value="ENSCINP00000003445.3"/>
    <property type="gene ID" value="ENSCING00000001708.3"/>
</dbReference>
<dbReference type="PANTHER" id="PTHR43178">
    <property type="entry name" value="DIHYDROLIPOAMIDE ACETYLTRANSFERASE COMPONENT OF PYRUVATE DEHYDROGENASE COMPLEX"/>
    <property type="match status" value="1"/>
</dbReference>
<dbReference type="InterPro" id="IPR023213">
    <property type="entry name" value="CAT-like_dom_sf"/>
</dbReference>
<dbReference type="GO" id="GO:0005759">
    <property type="term" value="C:mitochondrial matrix"/>
    <property type="evidence" value="ECO:0007669"/>
    <property type="project" value="UniProtKB-SubCell"/>
</dbReference>
<dbReference type="FunFam" id="3.30.559.10:FF:000027">
    <property type="entry name" value="Dihydrolipoamide acetyltransferase component of pyruvate dehydrogenase complex"/>
    <property type="match status" value="1"/>
</dbReference>
<dbReference type="Gene3D" id="4.10.320.10">
    <property type="entry name" value="E3-binding domain"/>
    <property type="match status" value="1"/>
</dbReference>
<dbReference type="Pfam" id="PF00364">
    <property type="entry name" value="Biotin_lipoyl"/>
    <property type="match status" value="1"/>
</dbReference>
<protein>
    <recommendedName>
        <fullName evidence="10">Dihydrolipoamide acetyltransferase component of pyruvate dehydrogenase complex</fullName>
        <ecNumber evidence="10">2.3.1.-</ecNumber>
    </recommendedName>
</protein>
<dbReference type="GO" id="GO:0160157">
    <property type="term" value="C:branched-chain alpha-ketoacid dehydrogenase complex"/>
    <property type="evidence" value="ECO:0000318"/>
    <property type="project" value="GO_Central"/>
</dbReference>
<evidence type="ECO:0000256" key="6">
    <source>
        <dbReference type="ARBA" id="ARBA00022946"/>
    </source>
</evidence>
<dbReference type="GO" id="GO:0005739">
    <property type="term" value="C:mitochondrion"/>
    <property type="evidence" value="ECO:0000318"/>
    <property type="project" value="GO_Central"/>
</dbReference>
<evidence type="ECO:0000256" key="11">
    <source>
        <dbReference type="SAM" id="MobiDB-lite"/>
    </source>
</evidence>
<evidence type="ECO:0000259" key="12">
    <source>
        <dbReference type="PROSITE" id="PS50968"/>
    </source>
</evidence>
<dbReference type="Gene3D" id="3.30.559.10">
    <property type="entry name" value="Chloramphenicol acetyltransferase-like domain"/>
    <property type="match status" value="1"/>
</dbReference>
<evidence type="ECO:0000313" key="15">
    <source>
        <dbReference type="Proteomes" id="UP000008144"/>
    </source>
</evidence>
<dbReference type="SUPFAM" id="SSF47005">
    <property type="entry name" value="Peripheral subunit-binding domain of 2-oxo acid dehydrogenase complex"/>
    <property type="match status" value="1"/>
</dbReference>
<organism evidence="14 15">
    <name type="scientific">Ciona intestinalis</name>
    <name type="common">Transparent sea squirt</name>
    <name type="synonym">Ascidia intestinalis</name>
    <dbReference type="NCBI Taxonomy" id="7719"/>
    <lineage>
        <taxon>Eukaryota</taxon>
        <taxon>Metazoa</taxon>
        <taxon>Chordata</taxon>
        <taxon>Tunicata</taxon>
        <taxon>Ascidiacea</taxon>
        <taxon>Phlebobranchia</taxon>
        <taxon>Cionidae</taxon>
        <taxon>Ciona</taxon>
    </lineage>
</organism>
<keyword evidence="4 10" id="KW-0808">Transferase</keyword>
<sequence length="465" mass="51673">MHRVNRLSRRLFRLSAVAQTRATCAVNKDVLLVKHHPKLAAKHTQHVRWLNTTCVRTGLVQFKLADIGEGIKEAEMLEWFVEEGEKVSQFQDICEVQSDKSTAKITSRYDGVIMKRYYDIGENAQVGTTLVDIEVEGEEDGTEAKQDETPDVPTTIEPPTPTQTPETQGVLATPAVRRLAKEHGLDLNDIKGSGKDGRVVKEDIMEFIDQPEATMTSSSPTMMPSIPTVMLQDKTEKLKGIRKAMVRSMKASLDIPHFGYDDEYDMSELVLLRKKIKKEVKHNTGVKLSYMPFIMKATSAALAQYPILNSQLDGGHENIIYKADHNIGVAVDTPHGLLLPSVKSVQNLSIIEIAVELNRLHEAGLNNKLTQQDVVGGTFSLSNIGSIGGTYARPVIFPPQVAIGALGKIQILPRYNYDGDITKSHIMCVSWSADHRVIEGATMARFSNLLKDYLENPSKLLLYLK</sequence>
<evidence type="ECO:0000256" key="7">
    <source>
        <dbReference type="ARBA" id="ARBA00023128"/>
    </source>
</evidence>
<dbReference type="InterPro" id="IPR050743">
    <property type="entry name" value="2-oxoacid_DH_E2_comp"/>
</dbReference>
<keyword evidence="5 10" id="KW-0450">Lipoyl</keyword>
<dbReference type="AlphaFoldDB" id="F6UJ45"/>
<comment type="similarity">
    <text evidence="3 10">Belongs to the 2-oxoacid dehydrogenase family.</text>
</comment>
<keyword evidence="8 10" id="KW-0012">Acyltransferase</keyword>
<dbReference type="STRING" id="7719.ENSCINP00000003445"/>
<evidence type="ECO:0000256" key="2">
    <source>
        <dbReference type="ARBA" id="ARBA00004305"/>
    </source>
</evidence>
<reference evidence="14" key="3">
    <citation type="submission" date="2025-09" db="UniProtKB">
        <authorList>
            <consortium name="Ensembl"/>
        </authorList>
    </citation>
    <scope>IDENTIFICATION</scope>
</reference>
<dbReference type="EC" id="2.3.1.-" evidence="10"/>
<dbReference type="InterPro" id="IPR001078">
    <property type="entry name" value="2-oxoacid_DH_actylTfrase"/>
</dbReference>
<dbReference type="GO" id="GO:0043754">
    <property type="term" value="F:dihydrolipoamide branched chain acyltransferase activity"/>
    <property type="evidence" value="ECO:0007669"/>
    <property type="project" value="UniProtKB-EC"/>
</dbReference>
<dbReference type="FunFam" id="4.10.320.10:FF:000002">
    <property type="entry name" value="Dihydrolipoamide acetyltransferase component of pyruvate dehydrogenase complex"/>
    <property type="match status" value="1"/>
</dbReference>
<dbReference type="Gene3D" id="2.40.50.100">
    <property type="match status" value="1"/>
</dbReference>